<organism evidence="15 16">
    <name type="scientific">Discostella pseudostelligera</name>
    <dbReference type="NCBI Taxonomy" id="259834"/>
    <lineage>
        <taxon>Eukaryota</taxon>
        <taxon>Sar</taxon>
        <taxon>Stramenopiles</taxon>
        <taxon>Ochrophyta</taxon>
        <taxon>Bacillariophyta</taxon>
        <taxon>Coscinodiscophyceae</taxon>
        <taxon>Thalassiosirophycidae</taxon>
        <taxon>Stephanodiscales</taxon>
        <taxon>Stephanodiscaceae</taxon>
        <taxon>Discostella</taxon>
    </lineage>
</organism>
<feature type="domain" description="DUS-like FMN-binding" evidence="14">
    <location>
        <begin position="16"/>
        <end position="297"/>
    </location>
</feature>
<evidence type="ECO:0000313" key="15">
    <source>
        <dbReference type="EMBL" id="KAL3761608.1"/>
    </source>
</evidence>
<dbReference type="SUPFAM" id="SSF51395">
    <property type="entry name" value="FMN-linked oxidoreductases"/>
    <property type="match status" value="1"/>
</dbReference>
<keyword evidence="3" id="KW-0288">FMN</keyword>
<dbReference type="AlphaFoldDB" id="A0ABD3MCT3"/>
<sequence>MKQALPKMQLPSGIFLAPMVRGSELGFRMLARRSGNASLCFSPMLRDYDVISVAANPSKFMKNELKIDGAGRTNSVEETAYLLLHDAHPADTANLVVQLCGSRPSTLAQATTAVLDIYWNKNERSLPFGLDLNLGCPQECAAKDGFGAFLVERNADAALHCVASMRRSIDTYISVTNHFTHTPLLSAKIRLLGSGVDDTVDFVKRLQLAGADYVTIHCRARSDKHNGTADWAAGGKIVDALSSYNLPVILNGGISNFDDCLRVMEHTKCHAVMAATGYLSNHRCFDPNHKSNTDVASLAAEYLDFAEIYPPPSYLYIQKHLRWIFRETLQPENEPSFDKLDYSDWRVKLWSFLVRPYLRSIEQFRLFVALYVQLSGAGTDDRVPASIRHLIGEVTFGMVKRAGLPVR</sequence>
<evidence type="ECO:0000256" key="8">
    <source>
        <dbReference type="ARBA" id="ARBA00038313"/>
    </source>
</evidence>
<dbReference type="InterPro" id="IPR035587">
    <property type="entry name" value="DUS-like_FMN-bd"/>
</dbReference>
<keyword evidence="6" id="KW-0560">Oxidoreductase</keyword>
<gene>
    <name evidence="15" type="ORF">ACHAWU_000095</name>
</gene>
<evidence type="ECO:0000256" key="2">
    <source>
        <dbReference type="ARBA" id="ARBA00022630"/>
    </source>
</evidence>
<evidence type="ECO:0000256" key="7">
    <source>
        <dbReference type="ARBA" id="ARBA00023027"/>
    </source>
</evidence>
<comment type="catalytic activity">
    <reaction evidence="12">
        <text>5,6-dihydrouridine(16) in tRNA + NAD(+) = uridine(16) in tRNA + NADH + H(+)</text>
        <dbReference type="Rhea" id="RHEA:53380"/>
        <dbReference type="Rhea" id="RHEA-COMP:13543"/>
        <dbReference type="Rhea" id="RHEA-COMP:13544"/>
        <dbReference type="ChEBI" id="CHEBI:15378"/>
        <dbReference type="ChEBI" id="CHEBI:57540"/>
        <dbReference type="ChEBI" id="CHEBI:57945"/>
        <dbReference type="ChEBI" id="CHEBI:65315"/>
        <dbReference type="ChEBI" id="CHEBI:74443"/>
        <dbReference type="EC" id="1.3.1.88"/>
    </reaction>
    <physiologicalReaction direction="right-to-left" evidence="12">
        <dbReference type="Rhea" id="RHEA:53382"/>
    </physiologicalReaction>
</comment>
<evidence type="ECO:0000256" key="10">
    <source>
        <dbReference type="ARBA" id="ARBA00047287"/>
    </source>
</evidence>
<name>A0ABD3MCT3_9STRA</name>
<comment type="catalytic activity">
    <reaction evidence="10">
        <text>5,6-dihydrouridine(17) in tRNA + NAD(+) = uridine(17) in tRNA + NADH + H(+)</text>
        <dbReference type="Rhea" id="RHEA:53372"/>
        <dbReference type="Rhea" id="RHEA-COMP:13541"/>
        <dbReference type="Rhea" id="RHEA-COMP:13542"/>
        <dbReference type="ChEBI" id="CHEBI:15378"/>
        <dbReference type="ChEBI" id="CHEBI:57540"/>
        <dbReference type="ChEBI" id="CHEBI:57945"/>
        <dbReference type="ChEBI" id="CHEBI:65315"/>
        <dbReference type="ChEBI" id="CHEBI:74443"/>
        <dbReference type="EC" id="1.3.1.88"/>
    </reaction>
    <physiologicalReaction direction="right-to-left" evidence="10">
        <dbReference type="Rhea" id="RHEA:53374"/>
    </physiologicalReaction>
</comment>
<dbReference type="Gene3D" id="3.20.20.70">
    <property type="entry name" value="Aldolase class I"/>
    <property type="match status" value="1"/>
</dbReference>
<evidence type="ECO:0000256" key="1">
    <source>
        <dbReference type="ARBA" id="ARBA00001917"/>
    </source>
</evidence>
<keyword evidence="2" id="KW-0285">Flavoprotein</keyword>
<comment type="caution">
    <text evidence="15">The sequence shown here is derived from an EMBL/GenBank/DDBJ whole genome shotgun (WGS) entry which is preliminary data.</text>
</comment>
<evidence type="ECO:0000256" key="11">
    <source>
        <dbReference type="ARBA" id="ARBA00047652"/>
    </source>
</evidence>
<dbReference type="Pfam" id="PF01207">
    <property type="entry name" value="Dus"/>
    <property type="match status" value="1"/>
</dbReference>
<dbReference type="GO" id="GO:0016491">
    <property type="term" value="F:oxidoreductase activity"/>
    <property type="evidence" value="ECO:0007669"/>
    <property type="project" value="UniProtKB-KW"/>
</dbReference>
<evidence type="ECO:0000256" key="6">
    <source>
        <dbReference type="ARBA" id="ARBA00023002"/>
    </source>
</evidence>
<evidence type="ECO:0000256" key="5">
    <source>
        <dbReference type="ARBA" id="ARBA00022857"/>
    </source>
</evidence>
<dbReference type="Proteomes" id="UP001530293">
    <property type="component" value="Unassembled WGS sequence"/>
</dbReference>
<keyword evidence="16" id="KW-1185">Reference proteome</keyword>
<keyword evidence="7" id="KW-0520">NAD</keyword>
<protein>
    <recommendedName>
        <fullName evidence="9">tRNA-dihydrouridine(16/17) synthase [NAD(P)(+)]</fullName>
        <ecNumber evidence="9">1.3.1.88</ecNumber>
    </recommendedName>
</protein>
<comment type="cofactor">
    <cofactor evidence="1">
        <name>FMN</name>
        <dbReference type="ChEBI" id="CHEBI:58210"/>
    </cofactor>
</comment>
<evidence type="ECO:0000256" key="4">
    <source>
        <dbReference type="ARBA" id="ARBA00022694"/>
    </source>
</evidence>
<evidence type="ECO:0000256" key="13">
    <source>
        <dbReference type="ARBA" id="ARBA00049467"/>
    </source>
</evidence>
<dbReference type="InterPro" id="IPR013785">
    <property type="entry name" value="Aldolase_TIM"/>
</dbReference>
<comment type="catalytic activity">
    <reaction evidence="13">
        <text>5,6-dihydrouridine(17) in tRNA + NADP(+) = uridine(17) in tRNA + NADPH + H(+)</text>
        <dbReference type="Rhea" id="RHEA:53368"/>
        <dbReference type="Rhea" id="RHEA-COMP:13541"/>
        <dbReference type="Rhea" id="RHEA-COMP:13542"/>
        <dbReference type="ChEBI" id="CHEBI:15378"/>
        <dbReference type="ChEBI" id="CHEBI:57783"/>
        <dbReference type="ChEBI" id="CHEBI:58349"/>
        <dbReference type="ChEBI" id="CHEBI:65315"/>
        <dbReference type="ChEBI" id="CHEBI:74443"/>
        <dbReference type="EC" id="1.3.1.88"/>
    </reaction>
    <physiologicalReaction direction="right-to-left" evidence="13">
        <dbReference type="Rhea" id="RHEA:53370"/>
    </physiologicalReaction>
</comment>
<comment type="catalytic activity">
    <reaction evidence="11">
        <text>5,6-dihydrouridine(16) in tRNA + NADP(+) = uridine(16) in tRNA + NADPH + H(+)</text>
        <dbReference type="Rhea" id="RHEA:53376"/>
        <dbReference type="Rhea" id="RHEA-COMP:13543"/>
        <dbReference type="Rhea" id="RHEA-COMP:13544"/>
        <dbReference type="ChEBI" id="CHEBI:15378"/>
        <dbReference type="ChEBI" id="CHEBI:57783"/>
        <dbReference type="ChEBI" id="CHEBI:58349"/>
        <dbReference type="ChEBI" id="CHEBI:65315"/>
        <dbReference type="ChEBI" id="CHEBI:74443"/>
        <dbReference type="EC" id="1.3.1.88"/>
    </reaction>
    <physiologicalReaction direction="right-to-left" evidence="11">
        <dbReference type="Rhea" id="RHEA:53378"/>
    </physiologicalReaction>
</comment>
<evidence type="ECO:0000256" key="9">
    <source>
        <dbReference type="ARBA" id="ARBA00038890"/>
    </source>
</evidence>
<evidence type="ECO:0000313" key="16">
    <source>
        <dbReference type="Proteomes" id="UP001530293"/>
    </source>
</evidence>
<evidence type="ECO:0000256" key="12">
    <source>
        <dbReference type="ARBA" id="ARBA00048934"/>
    </source>
</evidence>
<dbReference type="PANTHER" id="PTHR11082:SF5">
    <property type="entry name" value="TRNA-DIHYDROURIDINE(16_17) SYNTHASE [NAD(P)(+)]-LIKE"/>
    <property type="match status" value="1"/>
</dbReference>
<dbReference type="PANTHER" id="PTHR11082">
    <property type="entry name" value="TRNA-DIHYDROURIDINE SYNTHASE"/>
    <property type="match status" value="1"/>
</dbReference>
<keyword evidence="5" id="KW-0521">NADP</keyword>
<keyword evidence="4" id="KW-0819">tRNA processing</keyword>
<dbReference type="GO" id="GO:0002943">
    <property type="term" value="P:tRNA dihydrouridine synthesis"/>
    <property type="evidence" value="ECO:0007669"/>
    <property type="project" value="UniProtKB-ARBA"/>
</dbReference>
<dbReference type="EMBL" id="JALLBG020000148">
    <property type="protein sequence ID" value="KAL3761608.1"/>
    <property type="molecule type" value="Genomic_DNA"/>
</dbReference>
<dbReference type="CDD" id="cd02801">
    <property type="entry name" value="DUS_like_FMN"/>
    <property type="match status" value="1"/>
</dbReference>
<dbReference type="EC" id="1.3.1.88" evidence="9"/>
<evidence type="ECO:0000256" key="3">
    <source>
        <dbReference type="ARBA" id="ARBA00022643"/>
    </source>
</evidence>
<dbReference type="InterPro" id="IPR018517">
    <property type="entry name" value="tRNA_hU_synthase_CS"/>
</dbReference>
<reference evidence="15 16" key="1">
    <citation type="submission" date="2024-10" db="EMBL/GenBank/DDBJ databases">
        <title>Updated reference genomes for cyclostephanoid diatoms.</title>
        <authorList>
            <person name="Roberts W.R."/>
            <person name="Alverson A.J."/>
        </authorList>
    </citation>
    <scope>NUCLEOTIDE SEQUENCE [LARGE SCALE GENOMIC DNA]</scope>
    <source>
        <strain evidence="15 16">AJA232-27</strain>
    </source>
</reference>
<proteinExistence type="inferred from homology"/>
<accession>A0ABD3MCT3</accession>
<dbReference type="PROSITE" id="PS01136">
    <property type="entry name" value="UPF0034"/>
    <property type="match status" value="1"/>
</dbReference>
<comment type="similarity">
    <text evidence="8">Belongs to the Dus family. Dus1 subfamily.</text>
</comment>
<evidence type="ECO:0000259" key="14">
    <source>
        <dbReference type="Pfam" id="PF01207"/>
    </source>
</evidence>